<feature type="transmembrane region" description="Helical" evidence="1">
    <location>
        <begin position="75"/>
        <end position="95"/>
    </location>
</feature>
<protein>
    <recommendedName>
        <fullName evidence="2">DUF6199 domain-containing protein</fullName>
    </recommendedName>
</protein>
<accession>E6TWI8</accession>
<dbReference type="RefSeq" id="WP_013490577.1">
    <property type="nucleotide sequence ID" value="NC_014829.1"/>
</dbReference>
<dbReference type="InterPro" id="IPR045679">
    <property type="entry name" value="DUF6199"/>
</dbReference>
<keyword evidence="4" id="KW-1185">Reference proteome</keyword>
<evidence type="ECO:0000259" key="2">
    <source>
        <dbReference type="Pfam" id="PF19701"/>
    </source>
</evidence>
<organism evidence="3 4">
    <name type="scientific">Evansella cellulosilytica (strain ATCC 21833 / DSM 2522 / FERM P-1141 / JCM 9156 / N-4)</name>
    <name type="common">Bacillus cellulosilyticus</name>
    <dbReference type="NCBI Taxonomy" id="649639"/>
    <lineage>
        <taxon>Bacteria</taxon>
        <taxon>Bacillati</taxon>
        <taxon>Bacillota</taxon>
        <taxon>Bacilli</taxon>
        <taxon>Bacillales</taxon>
        <taxon>Bacillaceae</taxon>
        <taxon>Evansella</taxon>
    </lineage>
</organism>
<evidence type="ECO:0000256" key="1">
    <source>
        <dbReference type="SAM" id="Phobius"/>
    </source>
</evidence>
<dbReference type="Proteomes" id="UP000001401">
    <property type="component" value="Chromosome"/>
</dbReference>
<feature type="transmembrane region" description="Helical" evidence="1">
    <location>
        <begin position="6"/>
        <end position="25"/>
    </location>
</feature>
<keyword evidence="1" id="KW-0472">Membrane</keyword>
<dbReference type="HOGENOM" id="CLU_177520_0_0_9"/>
<name>E6TWI8_EVAC2</name>
<sequence length="104" mass="12031">MAEIIFTVIISIPIYILLILSYLYPEEMMLFGTRWMYKEKPEFSEGAVIYTKFFAIFGLFITTCFLIGFIIQHIIIIPIIILGISAFIVTGMLIIRKRVLDDSN</sequence>
<dbReference type="eggNOG" id="ENOG5033IK0">
    <property type="taxonomic scope" value="Bacteria"/>
</dbReference>
<reference evidence="3 4" key="1">
    <citation type="submission" date="2010-12" db="EMBL/GenBank/DDBJ databases">
        <title>Complete sequence of Bacillus cellulosilyticus DSM 2522.</title>
        <authorList>
            <consortium name="US DOE Joint Genome Institute"/>
            <person name="Lucas S."/>
            <person name="Copeland A."/>
            <person name="Lapidus A."/>
            <person name="Cheng J.-F."/>
            <person name="Bruce D."/>
            <person name="Goodwin L."/>
            <person name="Pitluck S."/>
            <person name="Chertkov O."/>
            <person name="Detter J.C."/>
            <person name="Han C."/>
            <person name="Tapia R."/>
            <person name="Land M."/>
            <person name="Hauser L."/>
            <person name="Jeffries C."/>
            <person name="Kyrpides N."/>
            <person name="Ivanova N."/>
            <person name="Mikhailova N."/>
            <person name="Brumm P."/>
            <person name="Mead D."/>
            <person name="Woyke T."/>
        </authorList>
    </citation>
    <scope>NUCLEOTIDE SEQUENCE [LARGE SCALE GENOMIC DNA]</scope>
    <source>
        <strain evidence="4">ATCC 21833 / DSM 2522 / FERM P-1141 / JCM 9156 / N-4</strain>
    </source>
</reference>
<dbReference type="Pfam" id="PF19701">
    <property type="entry name" value="DUF6199"/>
    <property type="match status" value="1"/>
</dbReference>
<dbReference type="STRING" id="649639.Bcell_4020"/>
<evidence type="ECO:0000313" key="3">
    <source>
        <dbReference type="EMBL" id="ADU32251.1"/>
    </source>
</evidence>
<dbReference type="KEGG" id="bco:Bcell_4020"/>
<keyword evidence="1" id="KW-0812">Transmembrane</keyword>
<dbReference type="AlphaFoldDB" id="E6TWI8"/>
<gene>
    <name evidence="3" type="ordered locus">Bcell_4020</name>
</gene>
<dbReference type="EMBL" id="CP002394">
    <property type="protein sequence ID" value="ADU32251.1"/>
    <property type="molecule type" value="Genomic_DNA"/>
</dbReference>
<keyword evidence="1" id="KW-1133">Transmembrane helix</keyword>
<proteinExistence type="predicted"/>
<feature type="transmembrane region" description="Helical" evidence="1">
    <location>
        <begin position="46"/>
        <end position="69"/>
    </location>
</feature>
<evidence type="ECO:0000313" key="4">
    <source>
        <dbReference type="Proteomes" id="UP000001401"/>
    </source>
</evidence>
<feature type="domain" description="DUF6199" evidence="2">
    <location>
        <begin position="12"/>
        <end position="67"/>
    </location>
</feature>